<evidence type="ECO:0000259" key="1">
    <source>
        <dbReference type="PROSITE" id="PS50995"/>
    </source>
</evidence>
<dbReference type="FunCoup" id="E8N0Z6">
    <property type="interactions" value="117"/>
</dbReference>
<dbReference type="InParanoid" id="E8N0Z6"/>
<sequence length="163" mass="18313">MPTHYQGDPQIKLALDTFIKFTRASSALESYLFHDGILEGLTPSQFGVLETLYHLGPLCQGEISHKLLKSTGNITLVLDNLEKRGLIERQRSREDRRMVTIVLTEAGRELIERVFPRQAALIAEAFSPLSSEEQRTLGELCKKLGLALQQKNSPHLTHIHSTP</sequence>
<dbReference type="GO" id="GO:0003700">
    <property type="term" value="F:DNA-binding transcription factor activity"/>
    <property type="evidence" value="ECO:0007669"/>
    <property type="project" value="InterPro"/>
</dbReference>
<dbReference type="PANTHER" id="PTHR33164:SF101">
    <property type="entry name" value="TRANSCRIPTIONAL REPRESSOR MPRA"/>
    <property type="match status" value="1"/>
</dbReference>
<accession>E8N0Z6</accession>
<protein>
    <submittedName>
        <fullName evidence="2">MarR family transcriptional protein</fullName>
    </submittedName>
</protein>
<dbReference type="KEGG" id="atm:ANT_05070"/>
<dbReference type="SMART" id="SM00347">
    <property type="entry name" value="HTH_MARR"/>
    <property type="match status" value="1"/>
</dbReference>
<dbReference type="PANTHER" id="PTHR33164">
    <property type="entry name" value="TRANSCRIPTIONAL REGULATOR, MARR FAMILY"/>
    <property type="match status" value="1"/>
</dbReference>
<organism evidence="2 3">
    <name type="scientific">Anaerolinea thermophila (strain DSM 14523 / JCM 11388 / NBRC 100420 / UNI-1)</name>
    <dbReference type="NCBI Taxonomy" id="926569"/>
    <lineage>
        <taxon>Bacteria</taxon>
        <taxon>Bacillati</taxon>
        <taxon>Chloroflexota</taxon>
        <taxon>Anaerolineae</taxon>
        <taxon>Anaerolineales</taxon>
        <taxon>Anaerolineaceae</taxon>
        <taxon>Anaerolinea</taxon>
    </lineage>
</organism>
<dbReference type="InterPro" id="IPR036390">
    <property type="entry name" value="WH_DNA-bd_sf"/>
</dbReference>
<dbReference type="AlphaFoldDB" id="E8N0Z6"/>
<dbReference type="PRINTS" id="PR00598">
    <property type="entry name" value="HTHMARR"/>
</dbReference>
<name>E8N0Z6_ANATU</name>
<dbReference type="Proteomes" id="UP000008922">
    <property type="component" value="Chromosome"/>
</dbReference>
<evidence type="ECO:0000313" key="3">
    <source>
        <dbReference type="Proteomes" id="UP000008922"/>
    </source>
</evidence>
<feature type="domain" description="HTH marR-type" evidence="1">
    <location>
        <begin position="14"/>
        <end position="146"/>
    </location>
</feature>
<dbReference type="Gene3D" id="1.10.10.10">
    <property type="entry name" value="Winged helix-like DNA-binding domain superfamily/Winged helix DNA-binding domain"/>
    <property type="match status" value="1"/>
</dbReference>
<keyword evidence="3" id="KW-1185">Reference proteome</keyword>
<dbReference type="EMBL" id="AP012029">
    <property type="protein sequence ID" value="BAJ62541.1"/>
    <property type="molecule type" value="Genomic_DNA"/>
</dbReference>
<dbReference type="PROSITE" id="PS50995">
    <property type="entry name" value="HTH_MARR_2"/>
    <property type="match status" value="1"/>
</dbReference>
<dbReference type="InterPro" id="IPR039422">
    <property type="entry name" value="MarR/SlyA-like"/>
</dbReference>
<proteinExistence type="predicted"/>
<dbReference type="eggNOG" id="COG1846">
    <property type="taxonomic scope" value="Bacteria"/>
</dbReference>
<dbReference type="OrthoDB" id="9799747at2"/>
<reference evidence="2 3" key="1">
    <citation type="submission" date="2010-12" db="EMBL/GenBank/DDBJ databases">
        <title>Whole genome sequence of Anaerolinea thermophila UNI-1.</title>
        <authorList>
            <person name="Narita-Yamada S."/>
            <person name="Kishi E."/>
            <person name="Watanabe Y."/>
            <person name="Takasaki K."/>
            <person name="Ankai A."/>
            <person name="Oguchi A."/>
            <person name="Fukui S."/>
            <person name="Takahashi M."/>
            <person name="Yashiro I."/>
            <person name="Hosoyama A."/>
            <person name="Sekiguchi Y."/>
            <person name="Hanada S."/>
            <person name="Fujita N."/>
        </authorList>
    </citation>
    <scope>NUCLEOTIDE SEQUENCE [LARGE SCALE GENOMIC DNA]</scope>
    <source>
        <strain evidence="3">DSM 14523 / JCM 11388 / NBRC 100420 / UNI-1</strain>
    </source>
</reference>
<dbReference type="GO" id="GO:0006950">
    <property type="term" value="P:response to stress"/>
    <property type="evidence" value="ECO:0007669"/>
    <property type="project" value="TreeGrafter"/>
</dbReference>
<evidence type="ECO:0000313" key="2">
    <source>
        <dbReference type="EMBL" id="BAJ62541.1"/>
    </source>
</evidence>
<dbReference type="STRING" id="926569.ANT_05070"/>
<gene>
    <name evidence="2" type="ordered locus">ANT_05070</name>
</gene>
<dbReference type="Pfam" id="PF01047">
    <property type="entry name" value="MarR"/>
    <property type="match status" value="1"/>
</dbReference>
<dbReference type="HOGENOM" id="CLU_083287_27_2_0"/>
<dbReference type="InterPro" id="IPR000835">
    <property type="entry name" value="HTH_MarR-typ"/>
</dbReference>
<dbReference type="RefSeq" id="WP_013558937.1">
    <property type="nucleotide sequence ID" value="NC_014960.1"/>
</dbReference>
<dbReference type="InterPro" id="IPR036388">
    <property type="entry name" value="WH-like_DNA-bd_sf"/>
</dbReference>
<dbReference type="SUPFAM" id="SSF46785">
    <property type="entry name" value="Winged helix' DNA-binding domain"/>
    <property type="match status" value="1"/>
</dbReference>